<feature type="coiled-coil region" evidence="1">
    <location>
        <begin position="2005"/>
        <end position="2032"/>
    </location>
</feature>
<evidence type="ECO:0000313" key="6">
    <source>
        <dbReference type="Proteomes" id="UP000036987"/>
    </source>
</evidence>
<keyword evidence="6" id="KW-1185">Reference proteome</keyword>
<reference evidence="6" key="1">
    <citation type="journal article" date="2016" name="Nature">
        <title>The genome of the seagrass Zostera marina reveals angiosperm adaptation to the sea.</title>
        <authorList>
            <person name="Olsen J.L."/>
            <person name="Rouze P."/>
            <person name="Verhelst B."/>
            <person name="Lin Y.-C."/>
            <person name="Bayer T."/>
            <person name="Collen J."/>
            <person name="Dattolo E."/>
            <person name="De Paoli E."/>
            <person name="Dittami S."/>
            <person name="Maumus F."/>
            <person name="Michel G."/>
            <person name="Kersting A."/>
            <person name="Lauritano C."/>
            <person name="Lohaus R."/>
            <person name="Toepel M."/>
            <person name="Tonon T."/>
            <person name="Vanneste K."/>
            <person name="Amirebrahimi M."/>
            <person name="Brakel J."/>
            <person name="Bostroem C."/>
            <person name="Chovatia M."/>
            <person name="Grimwood J."/>
            <person name="Jenkins J.W."/>
            <person name="Jueterbock A."/>
            <person name="Mraz A."/>
            <person name="Stam W.T."/>
            <person name="Tice H."/>
            <person name="Bornberg-Bauer E."/>
            <person name="Green P.J."/>
            <person name="Pearson G.A."/>
            <person name="Procaccini G."/>
            <person name="Duarte C.M."/>
            <person name="Schmutz J."/>
            <person name="Reusch T.B.H."/>
            <person name="Van de Peer Y."/>
        </authorList>
    </citation>
    <scope>NUCLEOTIDE SEQUENCE [LARGE SCALE GENOMIC DNA]</scope>
    <source>
        <strain evidence="6">cv. Finnish</strain>
    </source>
</reference>
<feature type="region of interest" description="Disordered" evidence="2">
    <location>
        <begin position="2237"/>
        <end position="2265"/>
    </location>
</feature>
<evidence type="ECO:0000256" key="2">
    <source>
        <dbReference type="SAM" id="MobiDB-lite"/>
    </source>
</evidence>
<keyword evidence="3" id="KW-0472">Membrane</keyword>
<feature type="region of interest" description="Disordered" evidence="2">
    <location>
        <begin position="2573"/>
        <end position="2633"/>
    </location>
</feature>
<dbReference type="PANTHER" id="PTHR15678">
    <property type="entry name" value="ANTIGEN MLAA-22-RELATED"/>
    <property type="match status" value="1"/>
</dbReference>
<dbReference type="SMART" id="SM01214">
    <property type="entry name" value="Fmp27_GFWDK"/>
    <property type="match status" value="1"/>
</dbReference>
<feature type="domain" description="FMP27/BLTP2/Hobbit GFWDK motif-containing RBG unit" evidence="4">
    <location>
        <begin position="1134"/>
        <end position="1301"/>
    </location>
</feature>
<dbReference type="OMA" id="CVKFCIR"/>
<feature type="compositionally biased region" description="Basic and acidic residues" evidence="2">
    <location>
        <begin position="1728"/>
        <end position="1740"/>
    </location>
</feature>
<comment type="caution">
    <text evidence="5">The sequence shown here is derived from an EMBL/GenBank/DDBJ whole genome shotgun (WGS) entry which is preliminary data.</text>
</comment>
<dbReference type="EMBL" id="LFYR01001390">
    <property type="protein sequence ID" value="KMZ62241.1"/>
    <property type="molecule type" value="Genomic_DNA"/>
</dbReference>
<name>A0A0K9NZK0_ZOSMR</name>
<sequence>MASSPFKLLLLILLVCIVGWIIFMFAARLVTLLLSRILGASVGFRISGWNCLRDVSLKFKKGAVESISVGEIKLSIRRSLVKLGFSFISKDPKVQLLICDLEIMVRHSDKKTSKITNKPRSSSRGKWMVLANIARFLSVSVIDLIVKMPKVTIEVKNMGLDLFKTNTSKNLTLKAKLHSVPLLLHFPDPSVGDQLGSFLDTHVFSSVSEKDVIPFICDDLSLECEFGHNREIGIGIRGLDVTSGDVTLNLSEDMFLRNTSETSLRADMSETEVLKPTIAKKSNSIASLKKTFLMFPDKVSFNLPKLDLKYLHHGQGFYIENNIMGIHLKSSKSQYFEDTGEETSHFDAQMDFSEIHLLSEGSSSILEILKVDVITSIDVPMQSDNPVRTEIDVRLGGTQCNIIPSRLMPLLCLQQSKEKKLVLKERGANSHQESPPLIENKAIMWTCTVSAPEMNIVLHDIIDLPLYHVCSQSSHLFANNIARNGVQVHTELGELHLYKADEHQVSFKENLFGIEANYGLLVHIARVSLDLGHRETEVHNRNCCLVFSVDVTGMGVGLNIQQVESLASNVMSFKSLLQKLSFGKKEKSNLGHSRKLSPRGVQNFKLNLEQCSVIFSGDVGVEDTVVADPKRVNFGSQGGKVTISVSANGTTRQAHITSMVSNGRKCLKNSTVLDIFHLSLDANKEKQSTRIELERARSIYKEYSEELGPITNITLFDVQNAKFVRRPGGLNENSICSLFSATDITARWEPDVHLALYEVALRLRFMLHNMKLKHSNNETPEVLNMKTVGQKMEHDKQKMKKDSVFAVDIEVLRISAELADGVEALVQVQSIFSENAKIGILLEGLVLSFNDARVFKSSRMQISRLPNDIRDGINLVATRWDWVIQGLDVHICMPYRLPLRAIEDAVEDTLRGLKLICSAKTRILFPAENNGTKVAKTGSSMFGSFKFNIRKLSAEIEEEPLQGWLDEHYHLMKNQFSESATRLNFFDDLISEARECTGIEQNGMITEKKVRYDGVDIDVLNLLDIEKLREEIQKKSFRSYFLECQKLVHSRGSGACTSGLQAGFKPSAARSSLLSFVATELDLKLDRIEGDDIGMIKFIRNLDAVSVDNDIPFSRLYGRNMVLHTGSLIAQIRNYSFPIFSGTLGKCEGCVVLAQQATCFQPQIEQNIYIGRWRKVCMLRSASGTTPPMKMYSNLPIFFKKGEISFGVGYEPALADISYAFTIALRKANLSVRSSKLNTQNMVSLNSSQKGSILPLENHAPKKERSLPWWDDMRYYIHGDISLSFSETRWNMHGTTNPYEKFDKFQIVSGCMDIQQSDGRVSFSAREFKIFVSSLESIVKNCSLKPPDRRSIPFIYSSSFSLEVIMDWKCESGNHLNHYLHALPNEGVPRSKVYDPFRSISLSLRWNFSLRPCPSDRQDISTNLNESVFISSQKLDDVCVDTPTMNLGPHDLVWLFKWWSMFYNPPHKLRSFSRWPRFGIPKATRSGNLSLDKVMTEFFFRVDATPACIKHVTLGEDDPASGLTFRMTKLKYELCYSRGKKHYTFDCKREPLDLVYRGLDLNMLKAFSYRDFNTVNQDYQTGRKSSQSVSSKRTSNGRSSYTGICSDKNQDDGFLLSSDHFTIRRQAPKADPTRLLALQDAGRKNLDMTYARSEFENGSESDHTRSDPSDDEEYNVVIADNCQLVFVYGLKLLWTIQNRDAVWSWVGGISKAFEHPKPSPSRQYAQRKSLEDREKRDRSEVSQYDSSKSLPVSCKEASFQPLQSESSYSHMSTSPTKSDSLPSNLNSKNGLVGDEEEGTRHFMVNVIQPQFNLHAEDGNGRFLLAAASGRVLARSFHKVVNVVFEVIEKALGTGDIKVPDTEPEMTWKRTEYSVMLKHVQAHVAPTDVDPGAGLQWLPEIVQNKKRTGALLERVFTPCQMYFRYTRHKGGLADLKVKPLKELTFNSPNISATMTSRQFNVMLGVLTNLLFARLPKPQKSILSYPTEDDDIEEEVDEVVPDGVEEVELARIDLEQKEREIKLLIDDIRSIESSSNISMDLCLQSENESEMWMITGKKSTLVQGLSQELGNIQKSRKTASVGLRLALQKAAQIRLMEEKNKSPSCAMRISVKINKVVWSMLADGKTFAEAEINDMIYDFDRDYKDIGVAQFTTRSFAVRNLLPNVKSDILLSSWNPPLEWGRDVMLRVDAKQGVPKDGTSPLELFQVEIYPLKIHLSETMYRMMWEYFFPEEEQDSHRRQEVWKVSTTAGTRRGRKSSSGAEAGTSTSYSLKDFDASERLSSTTATSSLLGPSQSSTVLDTSQASKLHNLKANNAYASNSELQQTSSYDRILEENMTESRGNEIIMYVQSSDISSSRGSPLNSVGQMPHAAFEDISRTKSKDSKSVRPGRASHEEKKINKSQDEKRSRTRKMMEFHNIKISQVELIVTYEGSRFAVNELRLLLDTFNCVEFTGTWRRLFSKIKKRIIWGVLKSVTGMQGKKFKDKSQNSVPDLDEYFSDIDGGPSDDLPQLFKRTSDGAGEGFVNSIKGLFNSQRRKAKALIRTMRGDLDNEAGHPEWTEVEIETPALARQITMKGKKLIRKHTKKFHRPKGLKKSETTSQSRGSQPSSPPKDTGQNQSDSSSASPSHNEDTSKE</sequence>
<feature type="compositionally biased region" description="Polar residues" evidence="2">
    <location>
        <begin position="1741"/>
        <end position="1750"/>
    </location>
</feature>
<feature type="region of interest" description="Disordered" evidence="2">
    <location>
        <begin position="1715"/>
        <end position="1793"/>
    </location>
</feature>
<feature type="region of interest" description="Disordered" evidence="2">
    <location>
        <begin position="1650"/>
        <end position="1671"/>
    </location>
</feature>
<dbReference type="Pfam" id="PF10344">
    <property type="entry name" value="Hobbit"/>
    <property type="match status" value="1"/>
</dbReference>
<feature type="compositionally biased region" description="Low complexity" evidence="2">
    <location>
        <begin position="2255"/>
        <end position="2265"/>
    </location>
</feature>
<evidence type="ECO:0000256" key="1">
    <source>
        <dbReference type="SAM" id="Coils"/>
    </source>
</evidence>
<feature type="compositionally biased region" description="Basic residues" evidence="2">
    <location>
        <begin position="2573"/>
        <end position="2591"/>
    </location>
</feature>
<gene>
    <name evidence="5" type="ORF">ZOSMA_47G00310</name>
</gene>
<evidence type="ECO:0000256" key="3">
    <source>
        <dbReference type="SAM" id="Phobius"/>
    </source>
</evidence>
<feature type="compositionally biased region" description="Polar residues" evidence="2">
    <location>
        <begin position="1760"/>
        <end position="1789"/>
    </location>
</feature>
<evidence type="ECO:0000313" key="5">
    <source>
        <dbReference type="EMBL" id="KMZ62241.1"/>
    </source>
</evidence>
<dbReference type="InterPro" id="IPR045167">
    <property type="entry name" value="Hobbit"/>
</dbReference>
<evidence type="ECO:0000259" key="4">
    <source>
        <dbReference type="SMART" id="SM01214"/>
    </source>
</evidence>
<accession>A0A0K9NZK0</accession>
<proteinExistence type="predicted"/>
<keyword evidence="3" id="KW-0812">Transmembrane</keyword>
<dbReference type="Proteomes" id="UP000036987">
    <property type="component" value="Unassembled WGS sequence"/>
</dbReference>
<keyword evidence="1" id="KW-0175">Coiled coil</keyword>
<feature type="compositionally biased region" description="Low complexity" evidence="2">
    <location>
        <begin position="1580"/>
        <end position="1594"/>
    </location>
</feature>
<feature type="transmembrane region" description="Helical" evidence="3">
    <location>
        <begin position="6"/>
        <end position="27"/>
    </location>
</feature>
<dbReference type="STRING" id="29655.A0A0K9NZK0"/>
<dbReference type="InterPro" id="IPR019441">
    <property type="entry name" value="FMP27/BLTP2/Hobbit_GFWDK_RBG"/>
</dbReference>
<keyword evidence="3" id="KW-1133">Transmembrane helix</keyword>
<feature type="region of interest" description="Disordered" evidence="2">
    <location>
        <begin position="1580"/>
        <end position="1604"/>
    </location>
</feature>
<protein>
    <submittedName>
        <fullName evidence="5">Golgi-body localization protein</fullName>
    </submittedName>
</protein>
<organism evidence="5 6">
    <name type="scientific">Zostera marina</name>
    <name type="common">Eelgrass</name>
    <dbReference type="NCBI Taxonomy" id="29655"/>
    <lineage>
        <taxon>Eukaryota</taxon>
        <taxon>Viridiplantae</taxon>
        <taxon>Streptophyta</taxon>
        <taxon>Embryophyta</taxon>
        <taxon>Tracheophyta</taxon>
        <taxon>Spermatophyta</taxon>
        <taxon>Magnoliopsida</taxon>
        <taxon>Liliopsida</taxon>
        <taxon>Zosteraceae</taxon>
        <taxon>Zostera</taxon>
    </lineage>
</organism>
<feature type="region of interest" description="Disordered" evidence="2">
    <location>
        <begin position="2369"/>
        <end position="2407"/>
    </location>
</feature>
<dbReference type="PANTHER" id="PTHR15678:SF6">
    <property type="entry name" value="BRIDGE-LIKE LIPID TRANSFER PROTEIN FAMILY MEMBER 2"/>
    <property type="match status" value="1"/>
</dbReference>
<dbReference type="OrthoDB" id="1562405at2759"/>